<dbReference type="AlphaFoldDB" id="A0AA91Z727"/>
<comment type="catalytic activity">
    <reaction evidence="11">
        <text>L-arginine + 2-oxoglutarate + O2 = guanidine + L-glutamate 5-semialdehyde + succinate + CO2</text>
        <dbReference type="Rhea" id="RHEA:31535"/>
        <dbReference type="ChEBI" id="CHEBI:15379"/>
        <dbReference type="ChEBI" id="CHEBI:16526"/>
        <dbReference type="ChEBI" id="CHEBI:16810"/>
        <dbReference type="ChEBI" id="CHEBI:30031"/>
        <dbReference type="ChEBI" id="CHEBI:30087"/>
        <dbReference type="ChEBI" id="CHEBI:32682"/>
        <dbReference type="ChEBI" id="CHEBI:58066"/>
        <dbReference type="EC" id="1.14.20.7"/>
    </reaction>
</comment>
<dbReference type="Proteomes" id="UP000344571">
    <property type="component" value="Chromosome"/>
</dbReference>
<dbReference type="Proteomes" id="UP000243750">
    <property type="component" value="Unassembled WGS sequence"/>
</dbReference>
<evidence type="ECO:0000256" key="3">
    <source>
        <dbReference type="ARBA" id="ARBA00011245"/>
    </source>
</evidence>
<dbReference type="RefSeq" id="WP_096345411.1">
    <property type="nucleotide sequence ID" value="NZ_CP033116.1"/>
</dbReference>
<dbReference type="SUPFAM" id="SSF51197">
    <property type="entry name" value="Clavaminate synthase-like"/>
    <property type="match status" value="1"/>
</dbReference>
<dbReference type="Gene3D" id="2.60.120.330">
    <property type="entry name" value="B-lactam Antibiotic, Isopenicillin N Synthase, Chain"/>
    <property type="match status" value="1"/>
</dbReference>
<gene>
    <name evidence="14" type="ORF">CO192_04515</name>
    <name evidence="15" type="ORF">EAO82_01480</name>
</gene>
<evidence type="ECO:0000256" key="12">
    <source>
        <dbReference type="RuleBase" id="RU003682"/>
    </source>
</evidence>
<keyword evidence="12" id="KW-0479">Metal-binding</keyword>
<name>A0AA91Z727_9GAMM</name>
<dbReference type="Pfam" id="PF03171">
    <property type="entry name" value="2OG-FeII_Oxy"/>
    <property type="match status" value="1"/>
</dbReference>
<keyword evidence="17" id="KW-1185">Reference proteome</keyword>
<evidence type="ECO:0000256" key="4">
    <source>
        <dbReference type="ARBA" id="ARBA00012293"/>
    </source>
</evidence>
<reference evidence="15 17" key="2">
    <citation type="submission" date="2018-10" db="EMBL/GenBank/DDBJ databases">
        <title>Complete genome sequence of Pseudomonas pelagia strain Kongs-67.</title>
        <authorList>
            <person name="Sinha R.K."/>
            <person name="Krishnan K."/>
        </authorList>
    </citation>
    <scope>NUCLEOTIDE SEQUENCE [LARGE SCALE GENOMIC DNA]</scope>
    <source>
        <strain evidence="15 17">Kongs-67</strain>
    </source>
</reference>
<comment type="similarity">
    <text evidence="12">Belongs to the iron/ascorbate-dependent oxidoreductase family.</text>
</comment>
<dbReference type="GO" id="GO:0102276">
    <property type="term" value="F:2-oxoglutarate oxygenase/decarboxylase (ethylene-forming) activity"/>
    <property type="evidence" value="ECO:0007669"/>
    <property type="project" value="UniProtKB-EC"/>
</dbReference>
<dbReference type="EC" id="1.14.20.7" evidence="4"/>
<reference evidence="14 16" key="1">
    <citation type="submission" date="2017-09" db="EMBL/GenBank/DDBJ databases">
        <title>Bacterial and phytoplankton interrelationship in Kongsfjorden, an Arctic fjord.</title>
        <authorList>
            <person name="Sinha R."/>
            <person name="Krishnan K."/>
        </authorList>
    </citation>
    <scope>NUCLEOTIDE SEQUENCE [LARGE SCALE GENOMIC DNA]</scope>
    <source>
        <strain evidence="14 16">58</strain>
    </source>
</reference>
<dbReference type="GO" id="GO:0009693">
    <property type="term" value="P:ethylene biosynthetic process"/>
    <property type="evidence" value="ECO:0007669"/>
    <property type="project" value="UniProtKB-KW"/>
</dbReference>
<sequence length="316" mass="35210">MKTLPIISVAGLRSQNPEERAQVARQLGIACREVGFFYVIDHGIDAESIRAAFDNAQRFFALPLADKQPLSIKLSPHNRGYVAMADEKLNPASGADMKEAFNIGTDFPADHPDVVAGKPFRGVNFWPEVPGWREDMLGYFDACLNLGRLIHRGFSIDLGLAEDFFDPHLTAPIATLRMLRYPASAGQSDREDGAAGAHTDYGNLTLLATDKVAGLQVANRQGEWIEAPHVPGAFVCNIGDCLMRWSNDTYVSTPHRVRPPEQERYSIAFFLEVNPDSIVDPRDILPAEQPKYPPIICSDYLAYRLNATYEYRTQKQ</sequence>
<evidence type="ECO:0000256" key="9">
    <source>
        <dbReference type="ARBA" id="ARBA00031282"/>
    </source>
</evidence>
<dbReference type="EMBL" id="NWMT01000063">
    <property type="protein sequence ID" value="PCD00457.1"/>
    <property type="molecule type" value="Genomic_DNA"/>
</dbReference>
<feature type="domain" description="Fe2OG dioxygenase" evidence="13">
    <location>
        <begin position="172"/>
        <end position="273"/>
    </location>
</feature>
<dbReference type="EMBL" id="CP033116">
    <property type="protein sequence ID" value="QFY55160.1"/>
    <property type="molecule type" value="Genomic_DNA"/>
</dbReference>
<dbReference type="Pfam" id="PF14226">
    <property type="entry name" value="DIOX_N"/>
    <property type="match status" value="1"/>
</dbReference>
<evidence type="ECO:0000313" key="17">
    <source>
        <dbReference type="Proteomes" id="UP000344571"/>
    </source>
</evidence>
<evidence type="ECO:0000259" key="13">
    <source>
        <dbReference type="PROSITE" id="PS51471"/>
    </source>
</evidence>
<evidence type="ECO:0000313" key="15">
    <source>
        <dbReference type="EMBL" id="QFY55160.1"/>
    </source>
</evidence>
<dbReference type="InterPro" id="IPR005123">
    <property type="entry name" value="Oxoglu/Fe-dep_dioxygenase_dom"/>
</dbReference>
<organism evidence="14 16">
    <name type="scientific">Halopseudomonas pelagia</name>
    <dbReference type="NCBI Taxonomy" id="553151"/>
    <lineage>
        <taxon>Bacteria</taxon>
        <taxon>Pseudomonadati</taxon>
        <taxon>Pseudomonadota</taxon>
        <taxon>Gammaproteobacteria</taxon>
        <taxon>Pseudomonadales</taxon>
        <taxon>Pseudomonadaceae</taxon>
        <taxon>Halopseudomonas</taxon>
    </lineage>
</organism>
<comment type="catalytic activity">
    <reaction evidence="10">
        <text>2-oxoglutarate + O2 + 2 H(+) = ethene + 3 CO2 + H2O</text>
        <dbReference type="Rhea" id="RHEA:31523"/>
        <dbReference type="ChEBI" id="CHEBI:15377"/>
        <dbReference type="ChEBI" id="CHEBI:15378"/>
        <dbReference type="ChEBI" id="CHEBI:15379"/>
        <dbReference type="ChEBI" id="CHEBI:16526"/>
        <dbReference type="ChEBI" id="CHEBI:16810"/>
        <dbReference type="ChEBI" id="CHEBI:18153"/>
        <dbReference type="EC" id="1.13.12.19"/>
    </reaction>
</comment>
<dbReference type="InterPro" id="IPR050231">
    <property type="entry name" value="Iron_ascorbate_oxido_reductase"/>
</dbReference>
<dbReference type="InterPro" id="IPR027443">
    <property type="entry name" value="IPNS-like_sf"/>
</dbReference>
<keyword evidence="12" id="KW-0560">Oxidoreductase</keyword>
<protein>
    <recommendedName>
        <fullName evidence="6">2-oxoglutarate-dependent ethylene/succinate-forming enzyme</fullName>
        <ecNumber evidence="5">1.13.12.19</ecNumber>
        <ecNumber evidence="4">1.14.20.7</ecNumber>
    </recommendedName>
    <alternativeName>
        <fullName evidence="8">2-oxoglutarate dioxygenase (ethylene-forming)</fullName>
    </alternativeName>
    <alternativeName>
        <fullName evidence="9">2-oxoglutarate/L-arginine monooxygenase/decarboxylase (succinate-forming)</fullName>
    </alternativeName>
</protein>
<evidence type="ECO:0000313" key="14">
    <source>
        <dbReference type="EMBL" id="PCD00457.1"/>
    </source>
</evidence>
<dbReference type="PROSITE" id="PS51471">
    <property type="entry name" value="FE2OG_OXY"/>
    <property type="match status" value="1"/>
</dbReference>
<dbReference type="PANTHER" id="PTHR47990">
    <property type="entry name" value="2-OXOGLUTARATE (2OG) AND FE(II)-DEPENDENT OXYGENASE SUPERFAMILY PROTEIN-RELATED"/>
    <property type="match status" value="1"/>
</dbReference>
<evidence type="ECO:0000256" key="6">
    <source>
        <dbReference type="ARBA" id="ARBA00019045"/>
    </source>
</evidence>
<keyword evidence="7" id="KW-0266">Ethylene biosynthesis</keyword>
<keyword evidence="12" id="KW-0408">Iron</keyword>
<evidence type="ECO:0000256" key="7">
    <source>
        <dbReference type="ARBA" id="ARBA00022666"/>
    </source>
</evidence>
<dbReference type="GO" id="GO:0046872">
    <property type="term" value="F:metal ion binding"/>
    <property type="evidence" value="ECO:0007669"/>
    <property type="project" value="UniProtKB-KW"/>
</dbReference>
<evidence type="ECO:0000256" key="8">
    <source>
        <dbReference type="ARBA" id="ARBA00031011"/>
    </source>
</evidence>
<dbReference type="InterPro" id="IPR044861">
    <property type="entry name" value="IPNS-like_FE2OG_OXY"/>
</dbReference>
<comment type="subunit">
    <text evidence="3">Monomer.</text>
</comment>
<dbReference type="EC" id="1.13.12.19" evidence="5"/>
<comment type="cofactor">
    <cofactor evidence="1">
        <name>Fe(2+)</name>
        <dbReference type="ChEBI" id="CHEBI:29033"/>
    </cofactor>
</comment>
<evidence type="ECO:0000256" key="2">
    <source>
        <dbReference type="ARBA" id="ARBA00004767"/>
    </source>
</evidence>
<evidence type="ECO:0000256" key="10">
    <source>
        <dbReference type="ARBA" id="ARBA00047725"/>
    </source>
</evidence>
<evidence type="ECO:0000256" key="11">
    <source>
        <dbReference type="ARBA" id="ARBA00049359"/>
    </source>
</evidence>
<dbReference type="InterPro" id="IPR026992">
    <property type="entry name" value="DIOX_N"/>
</dbReference>
<evidence type="ECO:0000313" key="16">
    <source>
        <dbReference type="Proteomes" id="UP000243750"/>
    </source>
</evidence>
<evidence type="ECO:0000256" key="5">
    <source>
        <dbReference type="ARBA" id="ARBA00012531"/>
    </source>
</evidence>
<comment type="pathway">
    <text evidence="2">Alkene biosynthesis; ethylene biosynthesis via 2-oxoglutarate.</text>
</comment>
<dbReference type="PRINTS" id="PR00682">
    <property type="entry name" value="IPNSYNTHASE"/>
</dbReference>
<proteinExistence type="inferred from homology"/>
<evidence type="ECO:0000256" key="1">
    <source>
        <dbReference type="ARBA" id="ARBA00001954"/>
    </source>
</evidence>
<accession>A0AA91Z727</accession>